<dbReference type="Proteomes" id="UP000282378">
    <property type="component" value="Unassembled WGS sequence"/>
</dbReference>
<comment type="caution">
    <text evidence="1">The sequence shown here is derived from an EMBL/GenBank/DDBJ whole genome shotgun (WGS) entry which is preliminary data.</text>
</comment>
<evidence type="ECO:0000313" key="1">
    <source>
        <dbReference type="EMBL" id="RML50842.1"/>
    </source>
</evidence>
<reference evidence="1 2" key="1">
    <citation type="submission" date="2018-08" db="EMBL/GenBank/DDBJ databases">
        <title>Recombination of ecologically and evolutionarily significant loci maintains genetic cohesion in the Pseudomonas syringae species complex.</title>
        <authorList>
            <person name="Dillon M."/>
            <person name="Thakur S."/>
            <person name="Almeida R.N.D."/>
            <person name="Weir B.S."/>
            <person name="Guttman D.S."/>
        </authorList>
    </citation>
    <scope>NUCLEOTIDE SEQUENCE [LARGE SCALE GENOMIC DNA]</scope>
    <source>
        <strain evidence="1 2">88_10</strain>
    </source>
</reference>
<sequence length="86" mass="9897">ETLLRPETGRTQLYEGMSHSWVFSSDLVRVLVSACDRGVCRTHFETISAMFSSIDVYLLSIPSRHLHICALIGPFMQRRLFLKRVI</sequence>
<protein>
    <submittedName>
        <fullName evidence="1">Uncharacterized protein</fullName>
    </submittedName>
</protein>
<name>A0A3M2WH38_PSEYM</name>
<organism evidence="1 2">
    <name type="scientific">Pseudomonas syringae pv. maculicola</name>
    <dbReference type="NCBI Taxonomy" id="59511"/>
    <lineage>
        <taxon>Bacteria</taxon>
        <taxon>Pseudomonadati</taxon>
        <taxon>Pseudomonadota</taxon>
        <taxon>Gammaproteobacteria</taxon>
        <taxon>Pseudomonadales</taxon>
        <taxon>Pseudomonadaceae</taxon>
        <taxon>Pseudomonas</taxon>
    </lineage>
</organism>
<evidence type="ECO:0000313" key="2">
    <source>
        <dbReference type="Proteomes" id="UP000282378"/>
    </source>
</evidence>
<accession>A0A3M2WH38</accession>
<dbReference type="EMBL" id="RBNL01003449">
    <property type="protein sequence ID" value="RML50842.1"/>
    <property type="molecule type" value="Genomic_DNA"/>
</dbReference>
<dbReference type="AlphaFoldDB" id="A0A3M2WH38"/>
<gene>
    <name evidence="1" type="ORF">APX70_05360</name>
</gene>
<proteinExistence type="predicted"/>
<feature type="non-terminal residue" evidence="1">
    <location>
        <position position="1"/>
    </location>
</feature>